<accession>A0A6N7QX79</accession>
<dbReference type="InterPro" id="IPR004653">
    <property type="entry name" value="DusA"/>
</dbReference>
<dbReference type="NCBIfam" id="NF008774">
    <property type="entry name" value="PRK11815.1"/>
    <property type="match status" value="1"/>
</dbReference>
<keyword evidence="3 9" id="KW-0285">Flavoprotein</keyword>
<keyword evidence="6 9" id="KW-0521">NADP</keyword>
<dbReference type="PANTHER" id="PTHR42907">
    <property type="entry name" value="FMN-LINKED OXIDOREDUCTASES SUPERFAMILY PROTEIN"/>
    <property type="match status" value="1"/>
</dbReference>
<comment type="cofactor">
    <cofactor evidence="1 9 10 12">
        <name>FMN</name>
        <dbReference type="ChEBI" id="CHEBI:58210"/>
    </cofactor>
</comment>
<feature type="binding site" evidence="9 12">
    <location>
        <position position="166"/>
    </location>
    <ligand>
        <name>FMN</name>
        <dbReference type="ChEBI" id="CHEBI:58210"/>
    </ligand>
</feature>
<dbReference type="EMBL" id="WJPP01000001">
    <property type="protein sequence ID" value="MRH77254.1"/>
    <property type="molecule type" value="Genomic_DNA"/>
</dbReference>
<dbReference type="EC" id="1.3.1.91" evidence="9"/>
<evidence type="ECO:0000256" key="6">
    <source>
        <dbReference type="ARBA" id="ARBA00022857"/>
    </source>
</evidence>
<dbReference type="Gene3D" id="3.20.20.70">
    <property type="entry name" value="Aldolase class I"/>
    <property type="match status" value="1"/>
</dbReference>
<feature type="domain" description="DUS-like FMN-binding" evidence="13">
    <location>
        <begin position="10"/>
        <end position="314"/>
    </location>
</feature>
<evidence type="ECO:0000256" key="1">
    <source>
        <dbReference type="ARBA" id="ARBA00001917"/>
    </source>
</evidence>
<comment type="similarity">
    <text evidence="10">Belongs to the dus family.</text>
</comment>
<dbReference type="GO" id="GO:0000049">
    <property type="term" value="F:tRNA binding"/>
    <property type="evidence" value="ECO:0007669"/>
    <property type="project" value="UniProtKB-UniRule"/>
</dbReference>
<comment type="function">
    <text evidence="9">Catalyzes the synthesis of 5,6-dihydrouridine (D), a modified base found in the D-loop of most tRNAs, via the reduction of the C5-C6 double bond in target uridines. Specifically modifies U20 and U20a in tRNAs.</text>
</comment>
<reference evidence="14 15" key="1">
    <citation type="submission" date="2019-11" db="EMBL/GenBank/DDBJ databases">
        <authorList>
            <person name="Zhang X.Y."/>
        </authorList>
    </citation>
    <scope>NUCLEOTIDE SEQUENCE [LARGE SCALE GENOMIC DNA]</scope>
    <source>
        <strain evidence="14 15">C176</strain>
    </source>
</reference>
<evidence type="ECO:0000256" key="2">
    <source>
        <dbReference type="ARBA" id="ARBA00022555"/>
    </source>
</evidence>
<feature type="site" description="Interacts with tRNA; defines subfamily-specific binding signature" evidence="9">
    <location>
        <position position="298"/>
    </location>
</feature>
<evidence type="ECO:0000256" key="3">
    <source>
        <dbReference type="ARBA" id="ARBA00022630"/>
    </source>
</evidence>
<evidence type="ECO:0000256" key="7">
    <source>
        <dbReference type="ARBA" id="ARBA00022884"/>
    </source>
</evidence>
<keyword evidence="15" id="KW-1185">Reference proteome</keyword>
<feature type="active site" description="Proton donor" evidence="9 11">
    <location>
        <position position="95"/>
    </location>
</feature>
<keyword evidence="8 9" id="KW-0560">Oxidoreductase</keyword>
<dbReference type="InterPro" id="IPR018517">
    <property type="entry name" value="tRNA_hU_synthase_CS"/>
</dbReference>
<keyword evidence="5 9" id="KW-0819">tRNA processing</keyword>
<dbReference type="SUPFAM" id="SSF51395">
    <property type="entry name" value="FMN-linked oxidoreductases"/>
    <property type="match status" value="1"/>
</dbReference>
<comment type="caution">
    <text evidence="14">The sequence shown here is derived from an EMBL/GenBank/DDBJ whole genome shotgun (WGS) entry which is preliminary data.</text>
</comment>
<evidence type="ECO:0000256" key="8">
    <source>
        <dbReference type="ARBA" id="ARBA00023002"/>
    </source>
</evidence>
<comment type="catalytic activity">
    <reaction evidence="9">
        <text>5,6-dihydrouridine(20a) in tRNA + NADP(+) = uridine(20a) in tRNA + NADPH + H(+)</text>
        <dbReference type="Rhea" id="RHEA:53344"/>
        <dbReference type="Rhea" id="RHEA-COMP:13535"/>
        <dbReference type="Rhea" id="RHEA-COMP:13536"/>
        <dbReference type="ChEBI" id="CHEBI:15378"/>
        <dbReference type="ChEBI" id="CHEBI:57783"/>
        <dbReference type="ChEBI" id="CHEBI:58349"/>
        <dbReference type="ChEBI" id="CHEBI:65315"/>
        <dbReference type="ChEBI" id="CHEBI:74443"/>
    </reaction>
</comment>
<dbReference type="AlphaFoldDB" id="A0A6N7QX79"/>
<feature type="binding site" evidence="9 12">
    <location>
        <position position="134"/>
    </location>
    <ligand>
        <name>FMN</name>
        <dbReference type="ChEBI" id="CHEBI:58210"/>
    </ligand>
</feature>
<dbReference type="PROSITE" id="PS01136">
    <property type="entry name" value="UPF0034"/>
    <property type="match status" value="1"/>
</dbReference>
<proteinExistence type="inferred from homology"/>
<evidence type="ECO:0000256" key="11">
    <source>
        <dbReference type="PIRSR" id="PIRSR006621-1"/>
    </source>
</evidence>
<dbReference type="GO" id="GO:0010181">
    <property type="term" value="F:FMN binding"/>
    <property type="evidence" value="ECO:0007669"/>
    <property type="project" value="UniProtKB-UniRule"/>
</dbReference>
<dbReference type="InterPro" id="IPR013785">
    <property type="entry name" value="Aldolase_TIM"/>
</dbReference>
<gene>
    <name evidence="9 14" type="primary">dusA</name>
    <name evidence="14" type="ORF">GH984_00815</name>
</gene>
<evidence type="ECO:0000256" key="9">
    <source>
        <dbReference type="HAMAP-Rule" id="MF_02041"/>
    </source>
</evidence>
<sequence length="347" mass="38530">MTQIDLRLSVAPMMDWTDSSCRYLLRLISQHTRLYTEMVPAQALWHAGAERFLHHHPAENPVVLQLGGSDPKHLAYGASLAMEWGYDEVNLNVGCPSDRVQAGRFGACLMKEPEYVGELVQTMGAATSLPVTVKSRIGVDDTDSYEAFHRFADIMLKAGASALIVHARKAWLKGLSPKQNREVPPLRYDYVSAIKNALPALPIVLNGGIKTLEESLPWLETLDGVMIGRAAYHDPWILAAADSRIFGHQKDTELTRRAVAQGYRDYVLATRAPDVPISRFTRHLIGLYQGQPGAKTWRRMLSEGAAHKGAGIEVIDRAIDWMDQLEAKELDTIGMGDTSDHLERLVP</sequence>
<comment type="catalytic activity">
    <reaction evidence="9">
        <text>5,6-dihydrouridine(20) in tRNA + NAD(+) = uridine(20) in tRNA + NADH + H(+)</text>
        <dbReference type="Rhea" id="RHEA:53340"/>
        <dbReference type="Rhea" id="RHEA-COMP:13533"/>
        <dbReference type="Rhea" id="RHEA-COMP:13534"/>
        <dbReference type="ChEBI" id="CHEBI:15378"/>
        <dbReference type="ChEBI" id="CHEBI:57540"/>
        <dbReference type="ChEBI" id="CHEBI:57945"/>
        <dbReference type="ChEBI" id="CHEBI:65315"/>
        <dbReference type="ChEBI" id="CHEBI:74443"/>
        <dbReference type="EC" id="1.3.1.91"/>
    </reaction>
</comment>
<dbReference type="GO" id="GO:0102264">
    <property type="term" value="F:tRNA-dihydrouridine20 synthase activity"/>
    <property type="evidence" value="ECO:0007669"/>
    <property type="project" value="UniProtKB-EC"/>
</dbReference>
<dbReference type="Proteomes" id="UP000433788">
    <property type="component" value="Unassembled WGS sequence"/>
</dbReference>
<evidence type="ECO:0000313" key="15">
    <source>
        <dbReference type="Proteomes" id="UP000433788"/>
    </source>
</evidence>
<evidence type="ECO:0000256" key="5">
    <source>
        <dbReference type="ARBA" id="ARBA00022694"/>
    </source>
</evidence>
<feature type="site" description="Interacts with tRNA" evidence="9">
    <location>
        <position position="181"/>
    </location>
</feature>
<organism evidence="14 15">
    <name type="scientific">Spiribacter salilacus</name>
    <dbReference type="NCBI Taxonomy" id="2664894"/>
    <lineage>
        <taxon>Bacteria</taxon>
        <taxon>Pseudomonadati</taxon>
        <taxon>Pseudomonadota</taxon>
        <taxon>Gammaproteobacteria</taxon>
        <taxon>Chromatiales</taxon>
        <taxon>Ectothiorhodospiraceae</taxon>
        <taxon>Spiribacter</taxon>
    </lineage>
</organism>
<dbReference type="RefSeq" id="WP_153718323.1">
    <property type="nucleotide sequence ID" value="NZ_WJPP01000001.1"/>
</dbReference>
<evidence type="ECO:0000256" key="12">
    <source>
        <dbReference type="PIRSR" id="PIRSR006621-2"/>
    </source>
</evidence>
<dbReference type="CDD" id="cd02801">
    <property type="entry name" value="DUS_like_FMN"/>
    <property type="match status" value="1"/>
</dbReference>
<keyword evidence="7 9" id="KW-0694">RNA-binding</keyword>
<feature type="binding site" evidence="9 12">
    <location>
        <begin position="12"/>
        <end position="14"/>
    </location>
    <ligand>
        <name>FMN</name>
        <dbReference type="ChEBI" id="CHEBI:58210"/>
    </ligand>
</feature>
<dbReference type="Gene3D" id="1.20.120.1460">
    <property type="match status" value="1"/>
</dbReference>
<dbReference type="PANTHER" id="PTHR42907:SF1">
    <property type="entry name" value="FMN-LINKED OXIDOREDUCTASES SUPERFAMILY PROTEIN"/>
    <property type="match status" value="1"/>
</dbReference>
<comment type="catalytic activity">
    <reaction evidence="9">
        <text>5,6-dihydrouridine(20) in tRNA + NADP(+) = uridine(20) in tRNA + NADPH + H(+)</text>
        <dbReference type="Rhea" id="RHEA:53336"/>
        <dbReference type="Rhea" id="RHEA-COMP:13533"/>
        <dbReference type="Rhea" id="RHEA-COMP:13534"/>
        <dbReference type="ChEBI" id="CHEBI:15378"/>
        <dbReference type="ChEBI" id="CHEBI:57783"/>
        <dbReference type="ChEBI" id="CHEBI:58349"/>
        <dbReference type="ChEBI" id="CHEBI:65315"/>
        <dbReference type="ChEBI" id="CHEBI:74443"/>
        <dbReference type="EC" id="1.3.1.91"/>
    </reaction>
</comment>
<evidence type="ECO:0000259" key="13">
    <source>
        <dbReference type="Pfam" id="PF01207"/>
    </source>
</evidence>
<feature type="site" description="Interacts with tRNA; defines subfamily-specific binding signature" evidence="9">
    <location>
        <position position="178"/>
    </location>
</feature>
<feature type="binding site" evidence="9 12">
    <location>
        <begin position="228"/>
        <end position="229"/>
    </location>
    <ligand>
        <name>FMN</name>
        <dbReference type="ChEBI" id="CHEBI:58210"/>
    </ligand>
</feature>
<comment type="similarity">
    <text evidence="9">Belongs to the Dus family. DusA subfamily.</text>
</comment>
<feature type="site" description="Interacts with tRNA" evidence="9">
    <location>
        <position position="92"/>
    </location>
</feature>
<evidence type="ECO:0000313" key="14">
    <source>
        <dbReference type="EMBL" id="MRH77254.1"/>
    </source>
</evidence>
<protein>
    <recommendedName>
        <fullName evidence="9">tRNA-dihydrouridine(20/20a) synthase</fullName>
        <ecNumber evidence="9">1.3.1.91</ecNumber>
    </recommendedName>
    <alternativeName>
        <fullName evidence="9">U20-specific dihydrouridine synthase</fullName>
        <shortName evidence="9">U20-specific Dus</shortName>
    </alternativeName>
    <alternativeName>
        <fullName evidence="9">tRNA-dihydrouridine synthase A</fullName>
    </alternativeName>
</protein>
<dbReference type="GO" id="GO:0050660">
    <property type="term" value="F:flavin adenine dinucleotide binding"/>
    <property type="evidence" value="ECO:0007669"/>
    <property type="project" value="InterPro"/>
</dbReference>
<feature type="binding site" evidence="9 12">
    <location>
        <begin position="206"/>
        <end position="208"/>
    </location>
    <ligand>
        <name>FMN</name>
        <dbReference type="ChEBI" id="CHEBI:58210"/>
    </ligand>
</feature>
<comment type="caution">
    <text evidence="9">Lacks conserved residue(s) required for the propagation of feature annotation.</text>
</comment>
<feature type="binding site" evidence="9 12">
    <location>
        <position position="65"/>
    </location>
    <ligand>
        <name>FMN</name>
        <dbReference type="ChEBI" id="CHEBI:58210"/>
    </ligand>
</feature>
<keyword evidence="2 9" id="KW-0820">tRNA-binding</keyword>
<dbReference type="InterPro" id="IPR001269">
    <property type="entry name" value="DUS_fam"/>
</dbReference>
<name>A0A6N7QX79_9GAMM</name>
<keyword evidence="4 9" id="KW-0288">FMN</keyword>
<comment type="catalytic activity">
    <reaction evidence="9">
        <text>5,6-dihydrouridine(20a) in tRNA + NAD(+) = uridine(20a) in tRNA + NADH + H(+)</text>
        <dbReference type="Rhea" id="RHEA:53348"/>
        <dbReference type="Rhea" id="RHEA-COMP:13535"/>
        <dbReference type="Rhea" id="RHEA-COMP:13536"/>
        <dbReference type="ChEBI" id="CHEBI:15378"/>
        <dbReference type="ChEBI" id="CHEBI:57540"/>
        <dbReference type="ChEBI" id="CHEBI:57945"/>
        <dbReference type="ChEBI" id="CHEBI:65315"/>
        <dbReference type="ChEBI" id="CHEBI:74443"/>
    </reaction>
</comment>
<dbReference type="HAMAP" id="MF_02041">
    <property type="entry name" value="DusA_subfam"/>
    <property type="match status" value="1"/>
</dbReference>
<dbReference type="Pfam" id="PF01207">
    <property type="entry name" value="Dus"/>
    <property type="match status" value="1"/>
</dbReference>
<evidence type="ECO:0000256" key="10">
    <source>
        <dbReference type="PIRNR" id="PIRNR006621"/>
    </source>
</evidence>
<keyword evidence="12" id="KW-0547">Nucleotide-binding</keyword>
<dbReference type="PIRSF" id="PIRSF006621">
    <property type="entry name" value="Dus"/>
    <property type="match status" value="1"/>
</dbReference>
<evidence type="ECO:0000256" key="4">
    <source>
        <dbReference type="ARBA" id="ARBA00022643"/>
    </source>
</evidence>
<dbReference type="InterPro" id="IPR035587">
    <property type="entry name" value="DUS-like_FMN-bd"/>
</dbReference>